<dbReference type="RefSeq" id="WP_271191094.1">
    <property type="nucleotide sequence ID" value="NZ_CP115667.1"/>
</dbReference>
<dbReference type="Proteomes" id="UP001210339">
    <property type="component" value="Chromosome"/>
</dbReference>
<dbReference type="EMBL" id="CP115667">
    <property type="protein sequence ID" value="WBW49562.1"/>
    <property type="molecule type" value="Genomic_DNA"/>
</dbReference>
<name>A0ABY7QS04_9FIRM</name>
<protein>
    <submittedName>
        <fullName evidence="1">Uncharacterized protein</fullName>
    </submittedName>
</protein>
<proteinExistence type="predicted"/>
<accession>A0ABY7QS04</accession>
<evidence type="ECO:0000313" key="1">
    <source>
        <dbReference type="EMBL" id="WBW49562.1"/>
    </source>
</evidence>
<evidence type="ECO:0000313" key="2">
    <source>
        <dbReference type="Proteomes" id="UP001210339"/>
    </source>
</evidence>
<sequence length="67" mass="7889">MIDDDDYKINLDKKRVNLLKAIEKYTIKYLTQDGYLDKADLVKNKYGISKGIQKEIDTLSKSYDLER</sequence>
<reference evidence="1 2" key="1">
    <citation type="submission" date="2023-01" db="EMBL/GenBank/DDBJ databases">
        <authorList>
            <person name="Lee S.H."/>
            <person name="Jung H.S."/>
            <person name="Yun J.U."/>
        </authorList>
    </citation>
    <scope>NUCLEOTIDE SEQUENCE [LARGE SCALE GENOMIC DNA]</scope>
    <source>
        <strain evidence="1 2">CBA3646</strain>
    </source>
</reference>
<organism evidence="1 2">
    <name type="scientific">Peptoniphilus equinus</name>
    <dbReference type="NCBI Taxonomy" id="3016343"/>
    <lineage>
        <taxon>Bacteria</taxon>
        <taxon>Bacillati</taxon>
        <taxon>Bacillota</taxon>
        <taxon>Tissierellia</taxon>
        <taxon>Tissierellales</taxon>
        <taxon>Peptoniphilaceae</taxon>
        <taxon>Peptoniphilus</taxon>
    </lineage>
</organism>
<keyword evidence="2" id="KW-1185">Reference proteome</keyword>
<gene>
    <name evidence="1" type="ORF">O6R05_06080</name>
</gene>